<dbReference type="AlphaFoldDB" id="A0A8K0W2A4"/>
<dbReference type="Proteomes" id="UP000813461">
    <property type="component" value="Unassembled WGS sequence"/>
</dbReference>
<dbReference type="EMBL" id="JAGMVJ010000004">
    <property type="protein sequence ID" value="KAH7091596.1"/>
    <property type="molecule type" value="Genomic_DNA"/>
</dbReference>
<evidence type="ECO:0000313" key="2">
    <source>
        <dbReference type="Proteomes" id="UP000813461"/>
    </source>
</evidence>
<evidence type="ECO:0000313" key="1">
    <source>
        <dbReference type="EMBL" id="KAH7091596.1"/>
    </source>
</evidence>
<gene>
    <name evidence="1" type="ORF">FB567DRAFT_546309</name>
</gene>
<proteinExistence type="predicted"/>
<comment type="caution">
    <text evidence="1">The sequence shown here is derived from an EMBL/GenBank/DDBJ whole genome shotgun (WGS) entry which is preliminary data.</text>
</comment>
<sequence length="463" mass="52337">MATFSGLPVEIRGLIYEHALRNKGRLGIEVAAQVDKRRVDAAYYTRKLPEICFTNKLEREIAISIFIRHIKFVVCCTQRVMLDFLRAFPENIAYKSVRNIEYHYIRSHTSGNYDGLTNLTIAFFPLEIRKFCLFESLSGAEIAEEKNIHAILSCMNLRQVKLEVSLGGRDWTEDIRVGVGGVAAWIREEFAKKGKRDVAVKVTSSAKYSITLRHVSDCLRRAISPSPRRASVEQTKLASWHATTTTKGHSPLGLCFIAAIRPGQNHETESAAGNLDRDLANMHTTSLDYGNSITNGVEEEKLCDTQSRRRINFTDLPVEVKENIYELTLPSNLYYDVRSSALVQKEDPSSFTDPSHLPAICYISSLERKIGLRTFLRTATMIYHDTDIDDMRKCLDQATNNDESSLALVTKLGIFYQKPRDYLDQELQGMVTVVDQFPALRGVTISFTINALQEMHFGLNGVH</sequence>
<dbReference type="OrthoDB" id="3671226at2759"/>
<reference evidence="1" key="1">
    <citation type="journal article" date="2021" name="Nat. Commun.">
        <title>Genetic determinants of endophytism in the Arabidopsis root mycobiome.</title>
        <authorList>
            <person name="Mesny F."/>
            <person name="Miyauchi S."/>
            <person name="Thiergart T."/>
            <person name="Pickel B."/>
            <person name="Atanasova L."/>
            <person name="Karlsson M."/>
            <person name="Huettel B."/>
            <person name="Barry K.W."/>
            <person name="Haridas S."/>
            <person name="Chen C."/>
            <person name="Bauer D."/>
            <person name="Andreopoulos W."/>
            <person name="Pangilinan J."/>
            <person name="LaButti K."/>
            <person name="Riley R."/>
            <person name="Lipzen A."/>
            <person name="Clum A."/>
            <person name="Drula E."/>
            <person name="Henrissat B."/>
            <person name="Kohler A."/>
            <person name="Grigoriev I.V."/>
            <person name="Martin F.M."/>
            <person name="Hacquard S."/>
        </authorList>
    </citation>
    <scope>NUCLEOTIDE SEQUENCE</scope>
    <source>
        <strain evidence="1">MPI-SDFR-AT-0120</strain>
    </source>
</reference>
<name>A0A8K0W2A4_9PLEO</name>
<keyword evidence="2" id="KW-1185">Reference proteome</keyword>
<accession>A0A8K0W2A4</accession>
<protein>
    <submittedName>
        <fullName evidence="1">Uncharacterized protein</fullName>
    </submittedName>
</protein>
<organism evidence="1 2">
    <name type="scientific">Paraphoma chrysanthemicola</name>
    <dbReference type="NCBI Taxonomy" id="798071"/>
    <lineage>
        <taxon>Eukaryota</taxon>
        <taxon>Fungi</taxon>
        <taxon>Dikarya</taxon>
        <taxon>Ascomycota</taxon>
        <taxon>Pezizomycotina</taxon>
        <taxon>Dothideomycetes</taxon>
        <taxon>Pleosporomycetidae</taxon>
        <taxon>Pleosporales</taxon>
        <taxon>Pleosporineae</taxon>
        <taxon>Phaeosphaeriaceae</taxon>
        <taxon>Paraphoma</taxon>
    </lineage>
</organism>